<dbReference type="RefSeq" id="WP_188789973.1">
    <property type="nucleotide sequence ID" value="NZ_BMJV01000003.1"/>
</dbReference>
<keyword evidence="13" id="KW-0500">Molybdenum</keyword>
<evidence type="ECO:0000256" key="11">
    <source>
        <dbReference type="ARBA" id="ARBA00073171"/>
    </source>
</evidence>
<comment type="subcellular location">
    <subcellularLocation>
        <location evidence="1">Cell membrane</location>
    </subcellularLocation>
</comment>
<accession>A0A8J2ZJX5</accession>
<dbReference type="InterPro" id="IPR005950">
    <property type="entry name" value="ModA"/>
</dbReference>
<dbReference type="GO" id="GO:0030288">
    <property type="term" value="C:outer membrane-bounded periplasmic space"/>
    <property type="evidence" value="ECO:0007669"/>
    <property type="project" value="TreeGrafter"/>
</dbReference>
<dbReference type="NCBIfam" id="TIGR01256">
    <property type="entry name" value="modA"/>
    <property type="match status" value="1"/>
</dbReference>
<reference evidence="15" key="1">
    <citation type="journal article" date="2014" name="Int. J. Syst. Evol. Microbiol.">
        <title>Complete genome sequence of Corynebacterium casei LMG S-19264T (=DSM 44701T), isolated from a smear-ripened cheese.</title>
        <authorList>
            <consortium name="US DOE Joint Genome Institute (JGI-PGF)"/>
            <person name="Walter F."/>
            <person name="Albersmeier A."/>
            <person name="Kalinowski J."/>
            <person name="Ruckert C."/>
        </authorList>
    </citation>
    <scope>NUCLEOTIDE SEQUENCE</scope>
    <source>
        <strain evidence="15">CGMCC 1.15762</strain>
    </source>
</reference>
<evidence type="ECO:0000256" key="2">
    <source>
        <dbReference type="ARBA" id="ARBA00009175"/>
    </source>
</evidence>
<dbReference type="EMBL" id="BMJV01000003">
    <property type="protein sequence ID" value="GGG71298.1"/>
    <property type="molecule type" value="Genomic_DNA"/>
</dbReference>
<evidence type="ECO:0000256" key="9">
    <source>
        <dbReference type="ARBA" id="ARBA00056002"/>
    </source>
</evidence>
<evidence type="ECO:0000313" key="15">
    <source>
        <dbReference type="EMBL" id="GGG71298.1"/>
    </source>
</evidence>
<evidence type="ECO:0000256" key="12">
    <source>
        <dbReference type="ARBA" id="ARBA00078141"/>
    </source>
</evidence>
<keyword evidence="3" id="KW-0813">Transport</keyword>
<dbReference type="SUPFAM" id="SSF53850">
    <property type="entry name" value="Periplasmic binding protein-like II"/>
    <property type="match status" value="1"/>
</dbReference>
<feature type="binding site" evidence="13">
    <location>
        <position position="140"/>
    </location>
    <ligand>
        <name>molybdate</name>
        <dbReference type="ChEBI" id="CHEBI:36264"/>
    </ligand>
</feature>
<feature type="signal peptide" evidence="14">
    <location>
        <begin position="1"/>
        <end position="19"/>
    </location>
</feature>
<dbReference type="Proteomes" id="UP000617145">
    <property type="component" value="Unassembled WGS sequence"/>
</dbReference>
<evidence type="ECO:0000256" key="14">
    <source>
        <dbReference type="SAM" id="SignalP"/>
    </source>
</evidence>
<dbReference type="GO" id="GO:0015689">
    <property type="term" value="P:molybdate ion transport"/>
    <property type="evidence" value="ECO:0007669"/>
    <property type="project" value="InterPro"/>
</dbReference>
<dbReference type="Gene3D" id="3.40.190.10">
    <property type="entry name" value="Periplasmic binding protein-like II"/>
    <property type="match status" value="2"/>
</dbReference>
<evidence type="ECO:0000256" key="13">
    <source>
        <dbReference type="PIRSR" id="PIRSR004846-1"/>
    </source>
</evidence>
<evidence type="ECO:0000256" key="1">
    <source>
        <dbReference type="ARBA" id="ARBA00004236"/>
    </source>
</evidence>
<dbReference type="GO" id="GO:0005886">
    <property type="term" value="C:plasma membrane"/>
    <property type="evidence" value="ECO:0007669"/>
    <property type="project" value="UniProtKB-SubCell"/>
</dbReference>
<feature type="chain" id="PRO_5035278255" description="Molybdate-binding protein ModA" evidence="14">
    <location>
        <begin position="20"/>
        <end position="250"/>
    </location>
</feature>
<keyword evidence="16" id="KW-1185">Reference proteome</keyword>
<name>A0A8J2ZJX5_9RHOB</name>
<evidence type="ECO:0000256" key="4">
    <source>
        <dbReference type="ARBA" id="ARBA00022475"/>
    </source>
</evidence>
<dbReference type="InterPro" id="IPR050682">
    <property type="entry name" value="ModA/WtpA"/>
</dbReference>
<dbReference type="PANTHER" id="PTHR30632">
    <property type="entry name" value="MOLYBDATE-BINDING PERIPLASMIC PROTEIN"/>
    <property type="match status" value="1"/>
</dbReference>
<keyword evidence="6 14" id="KW-0732">Signal</keyword>
<protein>
    <recommendedName>
        <fullName evidence="11">Molybdate-binding protein ModA</fullName>
    </recommendedName>
    <alternativeName>
        <fullName evidence="12">Molybdate/tungstate-binding protein ModA</fullName>
    </alternativeName>
</protein>
<dbReference type="PIRSF" id="PIRSF004846">
    <property type="entry name" value="ModA"/>
    <property type="match status" value="1"/>
</dbReference>
<dbReference type="PANTHER" id="PTHR30632:SF17">
    <property type="entry name" value="MOLYBDATE-BINDING PROTEIN MODA"/>
    <property type="match status" value="1"/>
</dbReference>
<feature type="binding site" evidence="13">
    <location>
        <position position="185"/>
    </location>
    <ligand>
        <name>molybdate</name>
        <dbReference type="ChEBI" id="CHEBI:36264"/>
    </ligand>
</feature>
<evidence type="ECO:0000256" key="6">
    <source>
        <dbReference type="ARBA" id="ARBA00022729"/>
    </source>
</evidence>
<reference evidence="15" key="2">
    <citation type="submission" date="2020-09" db="EMBL/GenBank/DDBJ databases">
        <authorList>
            <person name="Sun Q."/>
            <person name="Zhou Y."/>
        </authorList>
    </citation>
    <scope>NUCLEOTIDE SEQUENCE</scope>
    <source>
        <strain evidence="15">CGMCC 1.15762</strain>
    </source>
</reference>
<dbReference type="NCBIfam" id="NF007958">
    <property type="entry name" value="PRK10677.1"/>
    <property type="match status" value="1"/>
</dbReference>
<dbReference type="GO" id="GO:0046872">
    <property type="term" value="F:metal ion binding"/>
    <property type="evidence" value="ECO:0007669"/>
    <property type="project" value="UniProtKB-KW"/>
</dbReference>
<dbReference type="AlphaFoldDB" id="A0A8J2ZJX5"/>
<keyword evidence="8" id="KW-0826">Tungsten</keyword>
<organism evidence="15 16">
    <name type="scientific">Salipiger pallidus</name>
    <dbReference type="NCBI Taxonomy" id="1775170"/>
    <lineage>
        <taxon>Bacteria</taxon>
        <taxon>Pseudomonadati</taxon>
        <taxon>Pseudomonadota</taxon>
        <taxon>Alphaproteobacteria</taxon>
        <taxon>Rhodobacterales</taxon>
        <taxon>Roseobacteraceae</taxon>
        <taxon>Salipiger</taxon>
    </lineage>
</organism>
<dbReference type="GO" id="GO:0030973">
    <property type="term" value="F:molybdate ion binding"/>
    <property type="evidence" value="ECO:0007669"/>
    <property type="project" value="TreeGrafter"/>
</dbReference>
<evidence type="ECO:0000256" key="10">
    <source>
        <dbReference type="ARBA" id="ARBA00062515"/>
    </source>
</evidence>
<comment type="caution">
    <text evidence="15">The sequence shown here is derived from an EMBL/GenBank/DDBJ whole genome shotgun (WGS) entry which is preliminary data.</text>
</comment>
<comment type="subunit">
    <text evidence="10">The complex is composed of two ATP-binding proteins (ModC), two transmembrane proteins (ModB) and a solute-binding protein (ModA).</text>
</comment>
<feature type="binding site" evidence="13">
    <location>
        <position position="167"/>
    </location>
    <ligand>
        <name>molybdate</name>
        <dbReference type="ChEBI" id="CHEBI:36264"/>
    </ligand>
</feature>
<dbReference type="Pfam" id="PF13531">
    <property type="entry name" value="SBP_bac_11"/>
    <property type="match status" value="1"/>
</dbReference>
<comment type="similarity">
    <text evidence="2">Belongs to the bacterial solute-binding protein ModA family.</text>
</comment>
<sequence>MLRSVCLAAALVLPLAAHAETVVVFAAASLKNAMDDIAASYTEETGKEAAVSFAGSSVLARQIQAGAPADVFISANTSWMDALQDDGVLVDGSRSDLLGNSIVLIAHGEAKPVTISENLPLPDMLGDDRLAMALVDGVPAGVYGKAALESLGLWDAVSPQVAQADNVRAALALVATGEAPYGIVYATDAVAEDDVTPIGTFPEDSHDPIIYPAARTTFGGSDAGQQFLDYLKGPVAREAFERQGFTVLSE</sequence>
<keyword evidence="7" id="KW-0472">Membrane</keyword>
<evidence type="ECO:0000256" key="8">
    <source>
        <dbReference type="ARBA" id="ARBA00023245"/>
    </source>
</evidence>
<evidence type="ECO:0000256" key="7">
    <source>
        <dbReference type="ARBA" id="ARBA00023136"/>
    </source>
</evidence>
<feature type="binding site" evidence="13">
    <location>
        <position position="56"/>
    </location>
    <ligand>
        <name>molybdate</name>
        <dbReference type="ChEBI" id="CHEBI:36264"/>
    </ligand>
</feature>
<comment type="function">
    <text evidence="9">Involved in the transport of molybdenum into the cell. Part of the binding-protein-dependent transport system ModABCD.</text>
</comment>
<keyword evidence="4" id="KW-1003">Cell membrane</keyword>
<gene>
    <name evidence="15" type="primary">modA</name>
    <name evidence="15" type="ORF">GCM10011415_18900</name>
</gene>
<feature type="binding site" evidence="13">
    <location>
        <position position="29"/>
    </location>
    <ligand>
        <name>molybdate</name>
        <dbReference type="ChEBI" id="CHEBI:36264"/>
    </ligand>
</feature>
<keyword evidence="5 13" id="KW-0479">Metal-binding</keyword>
<evidence type="ECO:0000256" key="3">
    <source>
        <dbReference type="ARBA" id="ARBA00022448"/>
    </source>
</evidence>
<dbReference type="FunFam" id="3.40.190.10:FF:000030">
    <property type="entry name" value="Molybdate ABC transporter substrate-binding protein"/>
    <property type="match status" value="1"/>
</dbReference>
<evidence type="ECO:0000256" key="5">
    <source>
        <dbReference type="ARBA" id="ARBA00022723"/>
    </source>
</evidence>
<proteinExistence type="inferred from homology"/>
<evidence type="ECO:0000313" key="16">
    <source>
        <dbReference type="Proteomes" id="UP000617145"/>
    </source>
</evidence>